<sequence length="109" mass="13361">MRLNLMCHLHNLIRYHNLISCQISIFLDCNLACHHHYHPNYYYYFQIMCHLDYYYLGYFNFPSHFWVFASFQDIINLQLSSYFLFQYNKYPILNILLLCLLKKGSQSRA</sequence>
<organism evidence="1 2">
    <name type="scientific">Tetrahymena thermophila (strain SB210)</name>
    <dbReference type="NCBI Taxonomy" id="312017"/>
    <lineage>
        <taxon>Eukaryota</taxon>
        <taxon>Sar</taxon>
        <taxon>Alveolata</taxon>
        <taxon>Ciliophora</taxon>
        <taxon>Intramacronucleata</taxon>
        <taxon>Oligohymenophorea</taxon>
        <taxon>Hymenostomatida</taxon>
        <taxon>Tetrahymenina</taxon>
        <taxon>Tetrahymenidae</taxon>
        <taxon>Tetrahymena</taxon>
    </lineage>
</organism>
<proteinExistence type="predicted"/>
<dbReference type="GeneID" id="24439368"/>
<gene>
    <name evidence="1" type="ORF">TTHERM_000522097</name>
</gene>
<dbReference type="KEGG" id="tet:TTHERM_000522097"/>
<dbReference type="AlphaFoldDB" id="W7XK79"/>
<accession>W7XK79</accession>
<protein>
    <submittedName>
        <fullName evidence="1">Uncharacterized protein</fullName>
    </submittedName>
</protein>
<dbReference type="RefSeq" id="XP_012652769.1">
    <property type="nucleotide sequence ID" value="XM_012797315.1"/>
</dbReference>
<dbReference type="InParanoid" id="W7XK79"/>
<dbReference type="Proteomes" id="UP000009168">
    <property type="component" value="Unassembled WGS sequence"/>
</dbReference>
<evidence type="ECO:0000313" key="2">
    <source>
        <dbReference type="Proteomes" id="UP000009168"/>
    </source>
</evidence>
<evidence type="ECO:0000313" key="1">
    <source>
        <dbReference type="EMBL" id="EWS74679.1"/>
    </source>
</evidence>
<reference evidence="2" key="1">
    <citation type="journal article" date="2006" name="PLoS Biol.">
        <title>Macronuclear genome sequence of the ciliate Tetrahymena thermophila, a model eukaryote.</title>
        <authorList>
            <person name="Eisen J.A."/>
            <person name="Coyne R.S."/>
            <person name="Wu M."/>
            <person name="Wu D."/>
            <person name="Thiagarajan M."/>
            <person name="Wortman J.R."/>
            <person name="Badger J.H."/>
            <person name="Ren Q."/>
            <person name="Amedeo P."/>
            <person name="Jones K.M."/>
            <person name="Tallon L.J."/>
            <person name="Delcher A.L."/>
            <person name="Salzberg S.L."/>
            <person name="Silva J.C."/>
            <person name="Haas B.J."/>
            <person name="Majoros W.H."/>
            <person name="Farzad M."/>
            <person name="Carlton J.M."/>
            <person name="Smith R.K. Jr."/>
            <person name="Garg J."/>
            <person name="Pearlman R.E."/>
            <person name="Karrer K.M."/>
            <person name="Sun L."/>
            <person name="Manning G."/>
            <person name="Elde N.C."/>
            <person name="Turkewitz A.P."/>
            <person name="Asai D.J."/>
            <person name="Wilkes D.E."/>
            <person name="Wang Y."/>
            <person name="Cai H."/>
            <person name="Collins K."/>
            <person name="Stewart B.A."/>
            <person name="Lee S.R."/>
            <person name="Wilamowska K."/>
            <person name="Weinberg Z."/>
            <person name="Ruzzo W.L."/>
            <person name="Wloga D."/>
            <person name="Gaertig J."/>
            <person name="Frankel J."/>
            <person name="Tsao C.-C."/>
            <person name="Gorovsky M.A."/>
            <person name="Keeling P.J."/>
            <person name="Waller R.F."/>
            <person name="Patron N.J."/>
            <person name="Cherry J.M."/>
            <person name="Stover N.A."/>
            <person name="Krieger C.J."/>
            <person name="del Toro C."/>
            <person name="Ryder H.F."/>
            <person name="Williamson S.C."/>
            <person name="Barbeau R.A."/>
            <person name="Hamilton E.P."/>
            <person name="Orias E."/>
        </authorList>
    </citation>
    <scope>NUCLEOTIDE SEQUENCE [LARGE SCALE GENOMIC DNA]</scope>
    <source>
        <strain evidence="2">SB210</strain>
    </source>
</reference>
<keyword evidence="2" id="KW-1185">Reference proteome</keyword>
<name>W7XK79_TETTS</name>
<dbReference type="EMBL" id="GG662717">
    <property type="protein sequence ID" value="EWS74679.1"/>
    <property type="molecule type" value="Genomic_DNA"/>
</dbReference>